<dbReference type="InterPro" id="IPR036388">
    <property type="entry name" value="WH-like_DNA-bd_sf"/>
</dbReference>
<dbReference type="GO" id="GO:0006352">
    <property type="term" value="P:DNA-templated transcription initiation"/>
    <property type="evidence" value="ECO:0007669"/>
    <property type="project" value="InterPro"/>
</dbReference>
<evidence type="ECO:0000313" key="10">
    <source>
        <dbReference type="Proteomes" id="UP000234891"/>
    </source>
</evidence>
<keyword evidence="5" id="KW-0804">Transcription</keyword>
<dbReference type="Proteomes" id="UP000234891">
    <property type="component" value="Unassembled WGS sequence"/>
</dbReference>
<dbReference type="InterPro" id="IPR013325">
    <property type="entry name" value="RNA_pol_sigma_r2"/>
</dbReference>
<evidence type="ECO:0000256" key="5">
    <source>
        <dbReference type="ARBA" id="ARBA00023163"/>
    </source>
</evidence>
<keyword evidence="2" id="KW-0805">Transcription regulation</keyword>
<dbReference type="SUPFAM" id="SSF88659">
    <property type="entry name" value="Sigma3 and sigma4 domains of RNA polymerase sigma factors"/>
    <property type="match status" value="1"/>
</dbReference>
<dbReference type="InterPro" id="IPR007627">
    <property type="entry name" value="RNA_pol_sigma70_r2"/>
</dbReference>
<comment type="caution">
    <text evidence="7">The sequence shown here is derived from an EMBL/GenBank/DDBJ whole genome shotgun (WGS) entry which is preliminary data.</text>
</comment>
<proteinExistence type="inferred from homology"/>
<protein>
    <submittedName>
        <fullName evidence="7">Sigma-70 family RNA polymerase sigma factor</fullName>
    </submittedName>
</protein>
<dbReference type="GO" id="GO:0003677">
    <property type="term" value="F:DNA binding"/>
    <property type="evidence" value="ECO:0007669"/>
    <property type="project" value="UniProtKB-KW"/>
</dbReference>
<evidence type="ECO:0000313" key="7">
    <source>
        <dbReference type="EMBL" id="PLT56848.1"/>
    </source>
</evidence>
<evidence type="ECO:0000313" key="9">
    <source>
        <dbReference type="Proteomes" id="UP000234849"/>
    </source>
</evidence>
<feature type="domain" description="RNA polymerase sigma-70 region 2" evidence="6">
    <location>
        <begin position="11"/>
        <end position="77"/>
    </location>
</feature>
<name>A0A2N5NKJ5_MEDGN</name>
<dbReference type="Pfam" id="PF04542">
    <property type="entry name" value="Sigma70_r2"/>
    <property type="match status" value="1"/>
</dbReference>
<dbReference type="InterPro" id="IPR039425">
    <property type="entry name" value="RNA_pol_sigma-70-like"/>
</dbReference>
<dbReference type="EMBL" id="NIHS01000024">
    <property type="protein sequence ID" value="PLT71450.1"/>
    <property type="molecule type" value="Genomic_DNA"/>
</dbReference>
<dbReference type="PANTHER" id="PTHR43133">
    <property type="entry name" value="RNA POLYMERASE ECF-TYPE SIGMA FACTO"/>
    <property type="match status" value="1"/>
</dbReference>
<evidence type="ECO:0000256" key="4">
    <source>
        <dbReference type="ARBA" id="ARBA00023125"/>
    </source>
</evidence>
<accession>A0A2N5NKJ5</accession>
<evidence type="ECO:0000256" key="1">
    <source>
        <dbReference type="ARBA" id="ARBA00010641"/>
    </source>
</evidence>
<evidence type="ECO:0000259" key="6">
    <source>
        <dbReference type="Pfam" id="PF04542"/>
    </source>
</evidence>
<dbReference type="SUPFAM" id="SSF88946">
    <property type="entry name" value="Sigma2 domain of RNA polymerase sigma factors"/>
    <property type="match status" value="1"/>
</dbReference>
<evidence type="ECO:0000256" key="2">
    <source>
        <dbReference type="ARBA" id="ARBA00023015"/>
    </source>
</evidence>
<keyword evidence="4" id="KW-0238">DNA-binding</keyword>
<dbReference type="EMBL" id="NIHM01000004">
    <property type="protein sequence ID" value="PLT56848.1"/>
    <property type="molecule type" value="Genomic_DNA"/>
</dbReference>
<gene>
    <name evidence="7" type="ORF">CDL18_04075</name>
    <name evidence="8" type="ORF">CDL26_12225</name>
</gene>
<organism evidence="7 9">
    <name type="scientific">Mediterraneibacter gnavus</name>
    <name type="common">Ruminococcus gnavus</name>
    <dbReference type="NCBI Taxonomy" id="33038"/>
    <lineage>
        <taxon>Bacteria</taxon>
        <taxon>Bacillati</taxon>
        <taxon>Bacillota</taxon>
        <taxon>Clostridia</taxon>
        <taxon>Lachnospirales</taxon>
        <taxon>Lachnospiraceae</taxon>
        <taxon>Mediterraneibacter</taxon>
    </lineage>
</organism>
<dbReference type="Gene3D" id="1.10.1740.10">
    <property type="match status" value="1"/>
</dbReference>
<dbReference type="InterPro" id="IPR014284">
    <property type="entry name" value="RNA_pol_sigma-70_dom"/>
</dbReference>
<dbReference type="Proteomes" id="UP000234849">
    <property type="component" value="Unassembled WGS sequence"/>
</dbReference>
<evidence type="ECO:0000256" key="3">
    <source>
        <dbReference type="ARBA" id="ARBA00023082"/>
    </source>
</evidence>
<dbReference type="GO" id="GO:0016987">
    <property type="term" value="F:sigma factor activity"/>
    <property type="evidence" value="ECO:0007669"/>
    <property type="project" value="UniProtKB-KW"/>
</dbReference>
<comment type="similarity">
    <text evidence="1">Belongs to the sigma-70 factor family. ECF subfamily.</text>
</comment>
<dbReference type="Gene3D" id="1.10.10.10">
    <property type="entry name" value="Winged helix-like DNA-binding domain superfamily/Winged helix DNA-binding domain"/>
    <property type="match status" value="1"/>
</dbReference>
<dbReference type="PANTHER" id="PTHR43133:SF8">
    <property type="entry name" value="RNA POLYMERASE SIGMA FACTOR HI_1459-RELATED"/>
    <property type="match status" value="1"/>
</dbReference>
<sequence length="180" mass="21687">MLTDKQDYEEIYQKYKNLVMKAAYKYSGNYDIAEDITQSTFLQLYMYIDELKDINIKAWMYTTAKHMALNYNKKAEREVLSETGEDPAILDLEDSAEDTYMERMKDDEQTSLHEEIFAALYKHNPRWYDAIRYVYYLEIPQSAVAERMEISIEVLHSLLYRARKWIRKKFGVEYEEFLEL</sequence>
<dbReference type="NCBIfam" id="TIGR02937">
    <property type="entry name" value="sigma70-ECF"/>
    <property type="match status" value="1"/>
</dbReference>
<evidence type="ECO:0000313" key="8">
    <source>
        <dbReference type="EMBL" id="PLT71450.1"/>
    </source>
</evidence>
<reference evidence="9 10" key="1">
    <citation type="journal article" date="2017" name="Genome Med.">
        <title>A novel Ruminococcus gnavus clade enriched in inflammatory bowel disease patients.</title>
        <authorList>
            <person name="Hall A.B."/>
            <person name="Yassour M."/>
            <person name="Sauk J."/>
            <person name="Garner A."/>
            <person name="Jiang X."/>
            <person name="Arthur T."/>
            <person name="Lagoudas G.K."/>
            <person name="Vatanen T."/>
            <person name="Fornelos N."/>
            <person name="Wilson R."/>
            <person name="Bertha M."/>
            <person name="Cohen M."/>
            <person name="Garber J."/>
            <person name="Khalili H."/>
            <person name="Gevers D."/>
            <person name="Ananthakrishnan A.N."/>
            <person name="Kugathasan S."/>
            <person name="Lander E.S."/>
            <person name="Blainey P."/>
            <person name="Vlamakis H."/>
            <person name="Xavier R.J."/>
            <person name="Huttenhower C."/>
        </authorList>
    </citation>
    <scope>NUCLEOTIDE SEQUENCE [LARGE SCALE GENOMIC DNA]</scope>
    <source>
        <strain evidence="7 9">RJX1118</strain>
        <strain evidence="8 10">RJX1124</strain>
    </source>
</reference>
<dbReference type="InterPro" id="IPR013324">
    <property type="entry name" value="RNA_pol_sigma_r3/r4-like"/>
</dbReference>
<dbReference type="AlphaFoldDB" id="A0A2N5NKJ5"/>
<keyword evidence="3" id="KW-0731">Sigma factor</keyword>
<dbReference type="RefSeq" id="WP_022038365.1">
    <property type="nucleotide sequence ID" value="NZ_CACRUK010000019.1"/>
</dbReference>